<dbReference type="EMBL" id="JAVIJP010000005">
    <property type="protein sequence ID" value="KAL3652512.1"/>
    <property type="molecule type" value="Genomic_DNA"/>
</dbReference>
<keyword evidence="3" id="KW-1185">Reference proteome</keyword>
<accession>A0ABD3EDY3</accession>
<dbReference type="Proteomes" id="UP001632038">
    <property type="component" value="Unassembled WGS sequence"/>
</dbReference>
<evidence type="ECO:0000259" key="1">
    <source>
        <dbReference type="Pfam" id="PF19259"/>
    </source>
</evidence>
<evidence type="ECO:0000313" key="2">
    <source>
        <dbReference type="EMBL" id="KAL3652512.1"/>
    </source>
</evidence>
<gene>
    <name evidence="2" type="ORF">CASFOL_002193</name>
</gene>
<proteinExistence type="predicted"/>
<sequence length="434" mass="50248">MASIHNVGMNTPSPEQALAIDTRVTEIEQSMIKMQRDMKARFARLEALLVNSRPFRVPTPRNDRGLDGDEGKLNLRRDDNFQPKDDNFQLKSCLEAPRCDGNEPRRWINQVKEYFDYNDTPLNDRLLSVAMMLEGPAADWYRWRMNNGLIDSWEDFLMKFKLRFDPLHDVDYFGQLARTRQIGTVMEYQTAFEKILIHIPDASESHLQLLFHSGLKNHLQHEISLLKPATLSESFALARELEAKHETLVQSVAQRQSSWQSNPSRNLTQGLRAAPETPLMPKQTYSFGKVMLVDDDKDIASDPDEIENVEVAGDFSSLNCLEGVTIARSFRLLGNISNSPVEVLLDGVSTYNFIHSKVVEKLQWSASSIPLCVDVEIQDVCLLRSTLRTRWFSKRVRMLWIREDRVRRITMIKKKYHRHKKKSKTRFVKVVESR</sequence>
<feature type="domain" description="Ty3 transposon capsid-like protein" evidence="1">
    <location>
        <begin position="124"/>
        <end position="256"/>
    </location>
</feature>
<evidence type="ECO:0000313" key="3">
    <source>
        <dbReference type="Proteomes" id="UP001632038"/>
    </source>
</evidence>
<protein>
    <recommendedName>
        <fullName evidence="1">Ty3 transposon capsid-like protein domain-containing protein</fullName>
    </recommendedName>
</protein>
<comment type="caution">
    <text evidence="2">The sequence shown here is derived from an EMBL/GenBank/DDBJ whole genome shotgun (WGS) entry which is preliminary data.</text>
</comment>
<name>A0ABD3EDY3_9LAMI</name>
<dbReference type="InterPro" id="IPR045358">
    <property type="entry name" value="Ty3_capsid"/>
</dbReference>
<reference evidence="3" key="1">
    <citation type="journal article" date="2024" name="IScience">
        <title>Strigolactones Initiate the Formation of Haustorium-like Structures in Castilleja.</title>
        <authorList>
            <person name="Buerger M."/>
            <person name="Peterson D."/>
            <person name="Chory J."/>
        </authorList>
    </citation>
    <scope>NUCLEOTIDE SEQUENCE [LARGE SCALE GENOMIC DNA]</scope>
</reference>
<dbReference type="AlphaFoldDB" id="A0ABD3EDY3"/>
<organism evidence="2 3">
    <name type="scientific">Castilleja foliolosa</name>
    <dbReference type="NCBI Taxonomy" id="1961234"/>
    <lineage>
        <taxon>Eukaryota</taxon>
        <taxon>Viridiplantae</taxon>
        <taxon>Streptophyta</taxon>
        <taxon>Embryophyta</taxon>
        <taxon>Tracheophyta</taxon>
        <taxon>Spermatophyta</taxon>
        <taxon>Magnoliopsida</taxon>
        <taxon>eudicotyledons</taxon>
        <taxon>Gunneridae</taxon>
        <taxon>Pentapetalae</taxon>
        <taxon>asterids</taxon>
        <taxon>lamiids</taxon>
        <taxon>Lamiales</taxon>
        <taxon>Orobanchaceae</taxon>
        <taxon>Pedicularideae</taxon>
        <taxon>Castillejinae</taxon>
        <taxon>Castilleja</taxon>
    </lineage>
</organism>
<dbReference type="Pfam" id="PF19259">
    <property type="entry name" value="Ty3_capsid"/>
    <property type="match status" value="1"/>
</dbReference>